<dbReference type="OrthoDB" id="118105at2759"/>
<sequence length="229" mass="25757">MASKASEVGARSHRPMNDENIADALNESEFDYLGDDSDCDLTFKPPELDCHVVAIGANDSDTDITDSDDSDNATESDYPAPSPTLSTDSRAPRSRGRAQSRRPSRGRSVTNPRVITLRGNSENDNYKLNLGTKLIEDNDTESDSESNPDQLKELEPKHKKRKVMIKPVPSKQRRLQKASHMPDYGPKQSRCRNKSCDKKTTVFCKRCEVYLCFVPNRNCFASFHEIVEE</sequence>
<feature type="compositionally biased region" description="Basic residues" evidence="1">
    <location>
        <begin position="92"/>
        <end position="105"/>
    </location>
</feature>
<evidence type="ECO:0000313" key="2">
    <source>
        <dbReference type="EMBL" id="CAG5020667.1"/>
    </source>
</evidence>
<name>A0A8S3XFW4_PARAO</name>
<feature type="compositionally biased region" description="Polar residues" evidence="1">
    <location>
        <begin position="107"/>
        <end position="123"/>
    </location>
</feature>
<dbReference type="PANTHER" id="PTHR47272:SF1">
    <property type="entry name" value="PIGGYBAC TRANSPOSABLE ELEMENT-DERIVED PROTEIN 3-LIKE"/>
    <property type="match status" value="1"/>
</dbReference>
<gene>
    <name evidence="2" type="ORF">PAPOLLO_LOCUS17333</name>
</gene>
<dbReference type="AlphaFoldDB" id="A0A8S3XFW4"/>
<evidence type="ECO:0000313" key="3">
    <source>
        <dbReference type="Proteomes" id="UP000691718"/>
    </source>
</evidence>
<proteinExistence type="predicted"/>
<evidence type="ECO:0000256" key="1">
    <source>
        <dbReference type="SAM" id="MobiDB-lite"/>
    </source>
</evidence>
<dbReference type="EMBL" id="CAJQZP010001137">
    <property type="protein sequence ID" value="CAG5020667.1"/>
    <property type="molecule type" value="Genomic_DNA"/>
</dbReference>
<protein>
    <submittedName>
        <fullName evidence="2">(apollo) hypothetical protein</fullName>
    </submittedName>
</protein>
<comment type="caution">
    <text evidence="2">The sequence shown here is derived from an EMBL/GenBank/DDBJ whole genome shotgun (WGS) entry which is preliminary data.</text>
</comment>
<dbReference type="Proteomes" id="UP000691718">
    <property type="component" value="Unassembled WGS sequence"/>
</dbReference>
<feature type="compositionally biased region" description="Acidic residues" evidence="1">
    <location>
        <begin position="60"/>
        <end position="74"/>
    </location>
</feature>
<keyword evidence="3" id="KW-1185">Reference proteome</keyword>
<accession>A0A8S3XFW4</accession>
<reference evidence="2" key="1">
    <citation type="submission" date="2021-04" db="EMBL/GenBank/DDBJ databases">
        <authorList>
            <person name="Tunstrom K."/>
        </authorList>
    </citation>
    <scope>NUCLEOTIDE SEQUENCE</scope>
</reference>
<feature type="compositionally biased region" description="Acidic residues" evidence="1">
    <location>
        <begin position="137"/>
        <end position="146"/>
    </location>
</feature>
<dbReference type="PANTHER" id="PTHR47272">
    <property type="entry name" value="DDE_TNP_1_7 DOMAIN-CONTAINING PROTEIN"/>
    <property type="match status" value="1"/>
</dbReference>
<feature type="region of interest" description="Disordered" evidence="1">
    <location>
        <begin position="54"/>
        <end position="191"/>
    </location>
</feature>
<organism evidence="2 3">
    <name type="scientific">Parnassius apollo</name>
    <name type="common">Apollo butterfly</name>
    <name type="synonym">Papilio apollo</name>
    <dbReference type="NCBI Taxonomy" id="110799"/>
    <lineage>
        <taxon>Eukaryota</taxon>
        <taxon>Metazoa</taxon>
        <taxon>Ecdysozoa</taxon>
        <taxon>Arthropoda</taxon>
        <taxon>Hexapoda</taxon>
        <taxon>Insecta</taxon>
        <taxon>Pterygota</taxon>
        <taxon>Neoptera</taxon>
        <taxon>Endopterygota</taxon>
        <taxon>Lepidoptera</taxon>
        <taxon>Glossata</taxon>
        <taxon>Ditrysia</taxon>
        <taxon>Papilionoidea</taxon>
        <taxon>Papilionidae</taxon>
        <taxon>Parnassiinae</taxon>
        <taxon>Parnassini</taxon>
        <taxon>Parnassius</taxon>
        <taxon>Parnassius</taxon>
    </lineage>
</organism>
<feature type="region of interest" description="Disordered" evidence="1">
    <location>
        <begin position="1"/>
        <end position="23"/>
    </location>
</feature>